<dbReference type="RefSeq" id="XP_002504313.1">
    <property type="nucleotide sequence ID" value="XM_002504267.1"/>
</dbReference>
<evidence type="ECO:0000313" key="3">
    <source>
        <dbReference type="Proteomes" id="UP000002009"/>
    </source>
</evidence>
<dbReference type="InParanoid" id="C1ECE8"/>
<dbReference type="Proteomes" id="UP000002009">
    <property type="component" value="Chromosome 9"/>
</dbReference>
<evidence type="ECO:0000256" key="1">
    <source>
        <dbReference type="SAM" id="MobiDB-lite"/>
    </source>
</evidence>
<keyword evidence="3" id="KW-1185">Reference proteome</keyword>
<feature type="compositionally biased region" description="Polar residues" evidence="1">
    <location>
        <begin position="86"/>
        <end position="102"/>
    </location>
</feature>
<gene>
    <name evidence="2" type="ORF">MICPUN_61393</name>
</gene>
<dbReference type="AlphaFoldDB" id="C1ECE8"/>
<organism evidence="2 3">
    <name type="scientific">Micromonas commoda (strain RCC299 / NOUM17 / CCMP2709)</name>
    <name type="common">Picoplanktonic green alga</name>
    <dbReference type="NCBI Taxonomy" id="296587"/>
    <lineage>
        <taxon>Eukaryota</taxon>
        <taxon>Viridiplantae</taxon>
        <taxon>Chlorophyta</taxon>
        <taxon>Mamiellophyceae</taxon>
        <taxon>Mamiellales</taxon>
        <taxon>Mamiellaceae</taxon>
        <taxon>Micromonas</taxon>
    </lineage>
</organism>
<name>C1ECE8_MICCC</name>
<dbReference type="OrthoDB" id="10590856at2759"/>
<evidence type="ECO:0000313" key="2">
    <source>
        <dbReference type="EMBL" id="ACO65571.1"/>
    </source>
</evidence>
<feature type="region of interest" description="Disordered" evidence="1">
    <location>
        <begin position="35"/>
        <end position="110"/>
    </location>
</feature>
<dbReference type="EMBL" id="CP001329">
    <property type="protein sequence ID" value="ACO65571.1"/>
    <property type="molecule type" value="Genomic_DNA"/>
</dbReference>
<dbReference type="KEGG" id="mis:MICPUN_61393"/>
<proteinExistence type="predicted"/>
<reference evidence="2 3" key="1">
    <citation type="journal article" date="2009" name="Science">
        <title>Green evolution and dynamic adaptations revealed by genomes of the marine picoeukaryotes Micromonas.</title>
        <authorList>
            <person name="Worden A.Z."/>
            <person name="Lee J.H."/>
            <person name="Mock T."/>
            <person name="Rouze P."/>
            <person name="Simmons M.P."/>
            <person name="Aerts A.L."/>
            <person name="Allen A.E."/>
            <person name="Cuvelier M.L."/>
            <person name="Derelle E."/>
            <person name="Everett M.V."/>
            <person name="Foulon E."/>
            <person name="Grimwood J."/>
            <person name="Gundlach H."/>
            <person name="Henrissat B."/>
            <person name="Napoli C."/>
            <person name="McDonald S.M."/>
            <person name="Parker M.S."/>
            <person name="Rombauts S."/>
            <person name="Salamov A."/>
            <person name="Von Dassow P."/>
            <person name="Badger J.H."/>
            <person name="Coutinho P.M."/>
            <person name="Demir E."/>
            <person name="Dubchak I."/>
            <person name="Gentemann C."/>
            <person name="Eikrem W."/>
            <person name="Gready J.E."/>
            <person name="John U."/>
            <person name="Lanier W."/>
            <person name="Lindquist E.A."/>
            <person name="Lucas S."/>
            <person name="Mayer K.F."/>
            <person name="Moreau H."/>
            <person name="Not F."/>
            <person name="Otillar R."/>
            <person name="Panaud O."/>
            <person name="Pangilinan J."/>
            <person name="Paulsen I."/>
            <person name="Piegu B."/>
            <person name="Poliakov A."/>
            <person name="Robbens S."/>
            <person name="Schmutz J."/>
            <person name="Toulza E."/>
            <person name="Wyss T."/>
            <person name="Zelensky A."/>
            <person name="Zhou K."/>
            <person name="Armbrust E.V."/>
            <person name="Bhattacharya D."/>
            <person name="Goodenough U.W."/>
            <person name="Van de Peer Y."/>
            <person name="Grigoriev I.V."/>
        </authorList>
    </citation>
    <scope>NUCLEOTIDE SEQUENCE [LARGE SCALE GENOMIC DNA]</scope>
    <source>
        <strain evidence="3">RCC299 / NOUM17</strain>
    </source>
</reference>
<protein>
    <submittedName>
        <fullName evidence="2">Uncharacterized protein</fullName>
    </submittedName>
</protein>
<sequence length="110" mass="12023">MTFQIYVGGQRVNSDFITSTPAWASQQVSLPAVKSRQSGFHRWEGGASNDVEDPRTDPPRIPFSTSQPNKSRKRCSDDTDEAAMSAANSKRQQSSPLGSVTNLLVHGTEQ</sequence>
<accession>C1ECE8</accession>
<dbReference type="GeneID" id="8246497"/>